<dbReference type="CDD" id="cd12215">
    <property type="entry name" value="ChiC_BD"/>
    <property type="match status" value="1"/>
</dbReference>
<dbReference type="Gene3D" id="2.60.40.10">
    <property type="entry name" value="Immunoglobulins"/>
    <property type="match status" value="2"/>
</dbReference>
<dbReference type="Pfam" id="PF13688">
    <property type="entry name" value="Reprolysin_5"/>
    <property type="match status" value="1"/>
</dbReference>
<dbReference type="Pfam" id="PF22352">
    <property type="entry name" value="K319L-like_PKD"/>
    <property type="match status" value="1"/>
</dbReference>
<evidence type="ECO:0000256" key="1">
    <source>
        <dbReference type="SAM" id="MobiDB-lite"/>
    </source>
</evidence>
<dbReference type="GO" id="GO:0005975">
    <property type="term" value="P:carbohydrate metabolic process"/>
    <property type="evidence" value="ECO:0007669"/>
    <property type="project" value="InterPro"/>
</dbReference>
<protein>
    <submittedName>
        <fullName evidence="3">Uncharacterized protein</fullName>
    </submittedName>
</protein>
<feature type="region of interest" description="Disordered" evidence="1">
    <location>
        <begin position="859"/>
        <end position="880"/>
    </location>
</feature>
<dbReference type="Gene3D" id="3.40.390.10">
    <property type="entry name" value="Collagenase (Catalytic Domain)"/>
    <property type="match status" value="1"/>
</dbReference>
<dbReference type="GO" id="GO:0030246">
    <property type="term" value="F:carbohydrate binding"/>
    <property type="evidence" value="ECO:0007669"/>
    <property type="project" value="InterPro"/>
</dbReference>
<feature type="compositionally biased region" description="Basic and acidic residues" evidence="1">
    <location>
        <begin position="168"/>
        <end position="177"/>
    </location>
</feature>
<dbReference type="GO" id="GO:0005576">
    <property type="term" value="C:extracellular region"/>
    <property type="evidence" value="ECO:0007669"/>
    <property type="project" value="InterPro"/>
</dbReference>
<keyword evidence="4" id="KW-1185">Reference proteome</keyword>
<organism evidence="3 4">
    <name type="scientific">Dyella monticola</name>
    <dbReference type="NCBI Taxonomy" id="1927958"/>
    <lineage>
        <taxon>Bacteria</taxon>
        <taxon>Pseudomonadati</taxon>
        <taxon>Pseudomonadota</taxon>
        <taxon>Gammaproteobacteria</taxon>
        <taxon>Lysobacterales</taxon>
        <taxon>Rhodanobacteraceae</taxon>
        <taxon>Dyella</taxon>
    </lineage>
</organism>
<dbReference type="GO" id="GO:0004553">
    <property type="term" value="F:hydrolase activity, hydrolyzing O-glycosyl compounds"/>
    <property type="evidence" value="ECO:0007669"/>
    <property type="project" value="InterPro"/>
</dbReference>
<keyword evidence="2" id="KW-0732">Signal</keyword>
<feature type="signal peptide" evidence="2">
    <location>
        <begin position="1"/>
        <end position="30"/>
    </location>
</feature>
<dbReference type="InterPro" id="IPR024079">
    <property type="entry name" value="MetalloPept_cat_dom_sf"/>
</dbReference>
<accession>A0A370WVS4</accession>
<gene>
    <name evidence="3" type="ORF">DWU98_14875</name>
</gene>
<dbReference type="AlphaFoldDB" id="A0A370WVS4"/>
<comment type="caution">
    <text evidence="3">The sequence shown here is derived from an EMBL/GenBank/DDBJ whole genome shotgun (WGS) entry which is preliminary data.</text>
</comment>
<sequence>MVTWMRHHNGCWLFAVATMALCGAVPSVMAAGQAATPTKLFNAISPVGTQHLLPAVAQAMSNGETFIGHADASALVDDDEQIQIDVSPGLWVTARKQRFETETDGTGVWYGEVERQRKLLKDTRHEVPVDALNSVVLVRRGHRVGGRVMVDGDVYMIMPDGHGQETVTRLDPEKRPPEAGPEGTDVEDMPAPSVPQARTARSAVSTHSIVRMMVVTTNQVRESGTDVDVLAALGIAVFNETNVNSHVDMTVENAGVMNVDYDEQPAIPGKSSFSVMLDSLAKGLGPLSAVSAFRKTHHADVVVMLVTDKSLCGLAKRNEKGAPPTDNMPFSVDEQACFAGEITSAHEVAHNFGAFHDLGQYGGVPQAIPYAHGLQHPSSIKDDSWRTGMAYACAKTEPSCPKLPNYSNPEVTYRGVPTGTAQFQDVARLMNERRDIVANFYSPPEGSLPPKAVARAKPTELASGTVELDGTASVTGVGGALHYAWMQVSGSPMLTIDHSDQAAATVAVPTIEQGGLFEFQLVVTNAVGLSDSQHVRLRVHPPSLSATITAPETVYSGQPVPVRATVVNPIGGTVKYTWSKTSQFAGSIGNNASGTYTAAEVGQAIRGNINLKVTVGSSEYTTPNKAVTVLPSTAPTGTISGPASLGAGEIGTFTVDATDPQGGALTYAWSTPVDWGGTVGNTATVTLTAPDVTQDSHATIAVRVTNDAGKTLDLSQPVTVTVPVAPITATLTVPSTVTVGASVPVRVDAQSATGKALSYSWHHTAAYFDGDIGNSPTGTYTAKAAGEGQTGEIYVNISDGIHTYTTPAQAVAILADSGGVAPCHEPWSASKVYGVITPTSPPAYVSQSGHNYEQQFWTQGDDPEQRNGMGQPWKNLGPCK</sequence>
<evidence type="ECO:0000313" key="4">
    <source>
        <dbReference type="Proteomes" id="UP000254258"/>
    </source>
</evidence>
<dbReference type="SUPFAM" id="SSF55486">
    <property type="entry name" value="Metalloproteases ('zincins'), catalytic domain"/>
    <property type="match status" value="1"/>
</dbReference>
<feature type="region of interest" description="Disordered" evidence="1">
    <location>
        <begin position="163"/>
        <end position="202"/>
    </location>
</feature>
<dbReference type="GO" id="GO:0008237">
    <property type="term" value="F:metallopeptidase activity"/>
    <property type="evidence" value="ECO:0007669"/>
    <property type="project" value="InterPro"/>
</dbReference>
<dbReference type="EMBL" id="QRBE01000009">
    <property type="protein sequence ID" value="RDS80190.1"/>
    <property type="molecule type" value="Genomic_DNA"/>
</dbReference>
<reference evidence="3 4" key="1">
    <citation type="submission" date="2018-07" db="EMBL/GenBank/DDBJ databases">
        <title>Dyella monticola sp. nov. and Dyella psychrodurans sp. nov. isolated from monsoon evergreen broad-leaved forest soil of Dinghu Mountain, China.</title>
        <authorList>
            <person name="Gao Z."/>
            <person name="Qiu L."/>
        </authorList>
    </citation>
    <scope>NUCLEOTIDE SEQUENCE [LARGE SCALE GENOMIC DNA]</scope>
    <source>
        <strain evidence="3 4">4G-K06</strain>
    </source>
</reference>
<feature type="chain" id="PRO_5016968018" evidence="2">
    <location>
        <begin position="31"/>
        <end position="880"/>
    </location>
</feature>
<dbReference type="InterPro" id="IPR013783">
    <property type="entry name" value="Ig-like_fold"/>
</dbReference>
<name>A0A370WVS4_9GAMM</name>
<proteinExistence type="predicted"/>
<dbReference type="OrthoDB" id="7053703at2"/>
<evidence type="ECO:0000256" key="2">
    <source>
        <dbReference type="SAM" id="SignalP"/>
    </source>
</evidence>
<dbReference type="SUPFAM" id="SSF51055">
    <property type="entry name" value="Carbohydrate binding domain"/>
    <property type="match status" value="1"/>
</dbReference>
<evidence type="ECO:0000313" key="3">
    <source>
        <dbReference type="EMBL" id="RDS80190.1"/>
    </source>
</evidence>
<dbReference type="InterPro" id="IPR036573">
    <property type="entry name" value="CBM_sf_5/12"/>
</dbReference>
<dbReference type="RefSeq" id="WP_115496358.1">
    <property type="nucleotide sequence ID" value="NZ_QRBE01000009.1"/>
</dbReference>
<dbReference type="Proteomes" id="UP000254258">
    <property type="component" value="Unassembled WGS sequence"/>
</dbReference>
<dbReference type="Gene3D" id="2.10.10.20">
    <property type="entry name" value="Carbohydrate-binding module superfamily 5/12"/>
    <property type="match status" value="1"/>
</dbReference>